<protein>
    <submittedName>
        <fullName evidence="2">WavQ</fullName>
    </submittedName>
</protein>
<dbReference type="Proteomes" id="UP000590068">
    <property type="component" value="Unassembled WGS sequence"/>
</dbReference>
<reference evidence="1 4" key="4">
    <citation type="submission" date="2020-04" db="EMBL/GenBank/DDBJ databases">
        <title>WGS-Seq of Vibrio isolated by the O'Toole Lab.</title>
        <authorList>
            <person name="Mckone K.P."/>
            <person name="Whitaker R."/>
            <person name="Sevigney J.L."/>
            <person name="Herring J.B."/>
            <person name="O'Toole G."/>
        </authorList>
    </citation>
    <scope>NUCLEOTIDE SEQUENCE [LARGE SCALE GENOMIC DNA]</scope>
    <source>
        <strain evidence="1 4">BS_02</strain>
    </source>
</reference>
<organism evidence="2 3">
    <name type="scientific">Vibrio breoganii</name>
    <dbReference type="NCBI Taxonomy" id="553239"/>
    <lineage>
        <taxon>Bacteria</taxon>
        <taxon>Pseudomonadati</taxon>
        <taxon>Pseudomonadota</taxon>
        <taxon>Gammaproteobacteria</taxon>
        <taxon>Vibrionales</taxon>
        <taxon>Vibrionaceae</taxon>
        <taxon>Vibrio</taxon>
    </lineage>
</organism>
<name>A0AAP8SV10_9VIBR</name>
<gene>
    <name evidence="2" type="ORF">BCS93_18545</name>
    <name evidence="1" type="ORF">HJ568_13020</name>
</gene>
<evidence type="ECO:0000313" key="4">
    <source>
        <dbReference type="Proteomes" id="UP000590068"/>
    </source>
</evidence>
<reference evidence="2" key="2">
    <citation type="submission" date="2016-07" db="EMBL/GenBank/DDBJ databases">
        <authorList>
            <person name="Kauffman K."/>
            <person name="Arevalo P."/>
            <person name="Polz M.F."/>
        </authorList>
    </citation>
    <scope>NUCLEOTIDE SEQUENCE</scope>
    <source>
        <strain evidence="2">10N.222.49.A5</strain>
    </source>
</reference>
<reference evidence="3" key="1">
    <citation type="submission" date="2016-07" db="EMBL/GenBank/DDBJ databases">
        <title>Nontailed viruses are major unrecognized killers of bacteria in the ocean.</title>
        <authorList>
            <person name="Kauffman K."/>
            <person name="Hussain F."/>
            <person name="Yang J."/>
            <person name="Arevalo P."/>
            <person name="Brown J."/>
            <person name="Cutler M."/>
            <person name="Kelly L."/>
            <person name="Polz M.F."/>
        </authorList>
    </citation>
    <scope>NUCLEOTIDE SEQUENCE [LARGE SCALE GENOMIC DNA]</scope>
    <source>
        <strain evidence="3">10N.222.49.A5</strain>
    </source>
</reference>
<reference evidence="2" key="3">
    <citation type="journal article" date="2018" name="Nature">
        <title>A major lineage of non-tailed dsDNA viruses as unrecognized killers of marine bacteria.</title>
        <authorList>
            <person name="Kauffman K.M."/>
            <person name="Hussain F.A."/>
            <person name="Yang J."/>
            <person name="Arevalo P."/>
            <person name="Brown J.M."/>
            <person name="Chang W.K."/>
            <person name="VanInsberghe D."/>
            <person name="Elsherbini J."/>
            <person name="Sharma R.S."/>
            <person name="Cutler M.B."/>
            <person name="Kelly L."/>
            <person name="Polz M.F."/>
        </authorList>
    </citation>
    <scope>NUCLEOTIDE SEQUENCE</scope>
    <source>
        <strain evidence="2">10N.222.49.A5</strain>
    </source>
</reference>
<dbReference type="Proteomes" id="UP000235611">
    <property type="component" value="Unassembled WGS sequence"/>
</dbReference>
<evidence type="ECO:0000313" key="1">
    <source>
        <dbReference type="EMBL" id="NMR70870.1"/>
    </source>
</evidence>
<keyword evidence="4" id="KW-1185">Reference proteome</keyword>
<comment type="caution">
    <text evidence="2">The sequence shown here is derived from an EMBL/GenBank/DDBJ whole genome shotgun (WGS) entry which is preliminary data.</text>
</comment>
<evidence type="ECO:0000313" key="2">
    <source>
        <dbReference type="EMBL" id="PMP05669.1"/>
    </source>
</evidence>
<dbReference type="EMBL" id="JABCJR010000024">
    <property type="protein sequence ID" value="NMR70870.1"/>
    <property type="molecule type" value="Genomic_DNA"/>
</dbReference>
<dbReference type="RefSeq" id="WP_102443331.1">
    <property type="nucleotide sequence ID" value="NZ_JABBXC010000021.1"/>
</dbReference>
<dbReference type="EMBL" id="MDBO01000136">
    <property type="protein sequence ID" value="PMP05669.1"/>
    <property type="molecule type" value="Genomic_DNA"/>
</dbReference>
<evidence type="ECO:0000313" key="3">
    <source>
        <dbReference type="Proteomes" id="UP000235611"/>
    </source>
</evidence>
<proteinExistence type="predicted"/>
<accession>A0AAP8SV10</accession>
<dbReference type="AlphaFoldDB" id="A0AAP8SV10"/>
<sequence>MKFYIYAPSYNENSGGCVVLHKLVHIINEETEHTADLVPHILEQFRLGGLRTLASNAYAYLALRKNKFFFNRNSSFNTPVKTNVTEDELKDSIVVYPEITFGNPLGAKNVVRWFLHQPGHFTGEVCYGTGELYFKFNSMIRSFDLYKSKLSKSELKVIHYPTEIYNTDSVIKERKGDCYMIRKGGHKAKVHDDTAICLDGLSHTEISEIFKKSKRFISYDDYTAYSIFAILSGCESVVVPDVNISKQQWYPLESDRYGIAYGFSEDEKVWANSTKNKVLEHVESEHQRSVSNVKKFVEESIEYFNE</sequence>